<gene>
    <name evidence="1" type="ORF">J3U88_25690</name>
</gene>
<dbReference type="EMBL" id="JAFREP010000029">
    <property type="protein sequence ID" value="MBO1321899.1"/>
    <property type="molecule type" value="Genomic_DNA"/>
</dbReference>
<organism evidence="1 2">
    <name type="scientific">Acanthopleuribacter pedis</name>
    <dbReference type="NCBI Taxonomy" id="442870"/>
    <lineage>
        <taxon>Bacteria</taxon>
        <taxon>Pseudomonadati</taxon>
        <taxon>Acidobacteriota</taxon>
        <taxon>Holophagae</taxon>
        <taxon>Acanthopleuribacterales</taxon>
        <taxon>Acanthopleuribacteraceae</taxon>
        <taxon>Acanthopleuribacter</taxon>
    </lineage>
</organism>
<comment type="caution">
    <text evidence="1">The sequence shown here is derived from an EMBL/GenBank/DDBJ whole genome shotgun (WGS) entry which is preliminary data.</text>
</comment>
<name>A0A8J7U6G6_9BACT</name>
<protein>
    <submittedName>
        <fullName evidence="1">Uncharacterized protein</fullName>
    </submittedName>
</protein>
<keyword evidence="2" id="KW-1185">Reference proteome</keyword>
<evidence type="ECO:0000313" key="2">
    <source>
        <dbReference type="Proteomes" id="UP000664417"/>
    </source>
</evidence>
<reference evidence="1" key="1">
    <citation type="submission" date="2021-03" db="EMBL/GenBank/DDBJ databases">
        <authorList>
            <person name="Wang G."/>
        </authorList>
    </citation>
    <scope>NUCLEOTIDE SEQUENCE</scope>
    <source>
        <strain evidence="1">KCTC 12899</strain>
    </source>
</reference>
<dbReference type="RefSeq" id="WP_207861872.1">
    <property type="nucleotide sequence ID" value="NZ_JAFREP010000029.1"/>
</dbReference>
<proteinExistence type="predicted"/>
<dbReference type="Proteomes" id="UP000664417">
    <property type="component" value="Unassembled WGS sequence"/>
</dbReference>
<dbReference type="AlphaFoldDB" id="A0A8J7U6G6"/>
<evidence type="ECO:0000313" key="1">
    <source>
        <dbReference type="EMBL" id="MBO1321899.1"/>
    </source>
</evidence>
<accession>A0A8J7U6G6</accession>
<sequence>MQKHAKTAEAQRSFSCLLQERYIMHIADKTLINSKPGPGFLTRRGAQISYDFHPETNFSSQDRRSPADAPIISWYAQLILSLFPVPLVRFMKHNPQLIYIILQLQNRKVYTFVQAARVGLPERVQRQRRSLANLAKNHSFNGYKRRPGQMESAYRNQMRREYGPLGDCIRIRTVVGRNGRPYDAFSGVIFKIALGEHLLRIGLLSLVTVVFTPLHQPDQFGSFGISAEEFGLVTRMLHAHKENFEFDAPFQKRDWFTIIPTGAFNAMLEWALGTSPLIPATTAPDRLKKALVDRLRAACSLPAMIQRDVSEFRRSAQKRRGHTVDVPAIPVSPQPHTGFTYDRYLLQRGLSPEANRFLPVIQEGTEVVPVRPPQKRTDAHASGRLLLSPGSLKEAQPQAPSAPPAPKSRFGSMLLVSAALLVLAFGVGRLTFLTPEENGCDQLRLEQKIMPLYAQLDLSVTQERMESGDQGTGELEIVTPDSLEKAFIPDF</sequence>